<keyword evidence="5" id="KW-0012">Acyltransferase</keyword>
<keyword evidence="9" id="KW-1185">Reference proteome</keyword>
<dbReference type="Proteomes" id="UP000070250">
    <property type="component" value="Chromosome"/>
</dbReference>
<sequence>MAERQRTSTLCATSLAQGGVPTAARKHIPRYPLVSATLVGRLAVSEARQGERLGAMLLADAVRRAYASAATVGSSMLVVDAINDRAAAFYEGNGFVRLQESLRLVLPMQAIQRLVEP</sequence>
<evidence type="ECO:0000256" key="1">
    <source>
        <dbReference type="ARBA" id="ARBA00009342"/>
    </source>
</evidence>
<dbReference type="PATRIC" id="fig|465721.4.peg.2441"/>
<evidence type="ECO:0000256" key="5">
    <source>
        <dbReference type="ARBA" id="ARBA00023315"/>
    </source>
</evidence>
<dbReference type="Gene3D" id="3.40.630.30">
    <property type="match status" value="1"/>
</dbReference>
<dbReference type="KEGG" id="sdf:ACG33_11445"/>
<feature type="domain" description="N-acetyltransferase" evidence="7">
    <location>
        <begin position="38"/>
        <end position="96"/>
    </location>
</feature>
<organism evidence="8 9">
    <name type="scientific">Steroidobacter denitrificans</name>
    <dbReference type="NCBI Taxonomy" id="465721"/>
    <lineage>
        <taxon>Bacteria</taxon>
        <taxon>Pseudomonadati</taxon>
        <taxon>Pseudomonadota</taxon>
        <taxon>Gammaproteobacteria</taxon>
        <taxon>Steroidobacterales</taxon>
        <taxon>Steroidobacteraceae</taxon>
        <taxon>Steroidobacter</taxon>
    </lineage>
</organism>
<dbReference type="STRING" id="465721.ACG33_11445"/>
<reference evidence="8 9" key="1">
    <citation type="submission" date="2015-06" db="EMBL/GenBank/DDBJ databases">
        <title>A Comprehensive Approach to Explore the Metabolic and Phylogenetic Diversity of Bacterial Steroid Degradation in the Environment: Testosterone as an Example.</title>
        <authorList>
            <person name="Yang F.-C."/>
            <person name="Chen Y.-L."/>
            <person name="Yu C.-P."/>
            <person name="Tang S.-L."/>
            <person name="Wang P.-H."/>
            <person name="Ismail W."/>
            <person name="Wang C.-H."/>
            <person name="Yang C.-Y."/>
            <person name="Chiang Y.-R."/>
        </authorList>
    </citation>
    <scope>NUCLEOTIDE SEQUENCE [LARGE SCALE GENOMIC DNA]</scope>
    <source>
        <strain evidence="8 9">DSM 18526</strain>
    </source>
</reference>
<evidence type="ECO:0000256" key="6">
    <source>
        <dbReference type="ARBA" id="ARBA00049880"/>
    </source>
</evidence>
<keyword evidence="2" id="KW-0678">Repressor</keyword>
<gene>
    <name evidence="8" type="ORF">ACG33_11445</name>
</gene>
<protein>
    <recommendedName>
        <fullName evidence="7">N-acetyltransferase domain-containing protein</fullName>
    </recommendedName>
</protein>
<dbReference type="EMBL" id="CP011971">
    <property type="protein sequence ID" value="AMN47703.1"/>
    <property type="molecule type" value="Genomic_DNA"/>
</dbReference>
<keyword evidence="3" id="KW-1277">Toxin-antitoxin system</keyword>
<dbReference type="GO" id="GO:0016747">
    <property type="term" value="F:acyltransferase activity, transferring groups other than amino-acyl groups"/>
    <property type="evidence" value="ECO:0007669"/>
    <property type="project" value="InterPro"/>
</dbReference>
<dbReference type="AlphaFoldDB" id="A0A127FBA5"/>
<comment type="similarity">
    <text evidence="1">Belongs to the acetyltransferase family. GNAT subfamily.</text>
</comment>
<evidence type="ECO:0000259" key="7">
    <source>
        <dbReference type="Pfam" id="PF13508"/>
    </source>
</evidence>
<evidence type="ECO:0000313" key="9">
    <source>
        <dbReference type="Proteomes" id="UP000070250"/>
    </source>
</evidence>
<keyword evidence="4" id="KW-0808">Transferase</keyword>
<evidence type="ECO:0000256" key="3">
    <source>
        <dbReference type="ARBA" id="ARBA00022649"/>
    </source>
</evidence>
<name>A0A127FBA5_STEDE</name>
<evidence type="ECO:0000256" key="2">
    <source>
        <dbReference type="ARBA" id="ARBA00022491"/>
    </source>
</evidence>
<dbReference type="PANTHER" id="PTHR36449">
    <property type="entry name" value="ACETYLTRANSFERASE-RELATED"/>
    <property type="match status" value="1"/>
</dbReference>
<dbReference type="PANTHER" id="PTHR36449:SF1">
    <property type="entry name" value="ACETYLTRANSFERASE"/>
    <property type="match status" value="1"/>
</dbReference>
<evidence type="ECO:0000313" key="8">
    <source>
        <dbReference type="EMBL" id="AMN47703.1"/>
    </source>
</evidence>
<dbReference type="InterPro" id="IPR016181">
    <property type="entry name" value="Acyl_CoA_acyltransferase"/>
</dbReference>
<dbReference type="InterPro" id="IPR000182">
    <property type="entry name" value="GNAT_dom"/>
</dbReference>
<dbReference type="SUPFAM" id="SSF55729">
    <property type="entry name" value="Acyl-CoA N-acyltransferases (Nat)"/>
    <property type="match status" value="1"/>
</dbReference>
<evidence type="ECO:0000256" key="4">
    <source>
        <dbReference type="ARBA" id="ARBA00022679"/>
    </source>
</evidence>
<proteinExistence type="inferred from homology"/>
<dbReference type="Pfam" id="PF13508">
    <property type="entry name" value="Acetyltransf_7"/>
    <property type="match status" value="1"/>
</dbReference>
<accession>A0A127FBA5</accession>
<comment type="catalytic activity">
    <reaction evidence="6">
        <text>glycyl-tRNA(Gly) + acetyl-CoA = N-acetylglycyl-tRNA(Gly) + CoA + H(+)</text>
        <dbReference type="Rhea" id="RHEA:81867"/>
        <dbReference type="Rhea" id="RHEA-COMP:9683"/>
        <dbReference type="Rhea" id="RHEA-COMP:19766"/>
        <dbReference type="ChEBI" id="CHEBI:15378"/>
        <dbReference type="ChEBI" id="CHEBI:57287"/>
        <dbReference type="ChEBI" id="CHEBI:57288"/>
        <dbReference type="ChEBI" id="CHEBI:78522"/>
        <dbReference type="ChEBI" id="CHEBI:232036"/>
    </reaction>
</comment>